<reference evidence="5 6" key="1">
    <citation type="submission" date="2019-03" db="EMBL/GenBank/DDBJ databases">
        <title>Complete genome sequence of Ferrigenium kumadai strain An22, a microaerophilic iron-oxidizing bacterium isolated from a paddy field soil.</title>
        <authorList>
            <person name="Watanabe T."/>
            <person name="Asakawa S."/>
        </authorList>
    </citation>
    <scope>NUCLEOTIDE SEQUENCE [LARGE SCALE GENOMIC DNA]</scope>
    <source>
        <strain evidence="5 6">An22</strain>
    </source>
</reference>
<dbReference type="Proteomes" id="UP001319121">
    <property type="component" value="Chromosome"/>
</dbReference>
<dbReference type="SMART" id="SM00479">
    <property type="entry name" value="EXOIII"/>
    <property type="match status" value="1"/>
</dbReference>
<dbReference type="GO" id="GO:0003676">
    <property type="term" value="F:nucleic acid binding"/>
    <property type="evidence" value="ECO:0007669"/>
    <property type="project" value="InterPro"/>
</dbReference>
<dbReference type="GO" id="GO:0008408">
    <property type="term" value="F:3'-5' exonuclease activity"/>
    <property type="evidence" value="ECO:0007669"/>
    <property type="project" value="TreeGrafter"/>
</dbReference>
<dbReference type="PANTHER" id="PTHR30231:SF4">
    <property type="entry name" value="PROTEIN NEN2"/>
    <property type="match status" value="1"/>
</dbReference>
<dbReference type="InterPro" id="IPR036397">
    <property type="entry name" value="RNaseH_sf"/>
</dbReference>
<dbReference type="GO" id="GO:0006259">
    <property type="term" value="P:DNA metabolic process"/>
    <property type="evidence" value="ECO:0007669"/>
    <property type="project" value="UniProtKB-ARBA"/>
</dbReference>
<dbReference type="PANTHER" id="PTHR30231">
    <property type="entry name" value="DNA POLYMERASE III SUBUNIT EPSILON"/>
    <property type="match status" value="1"/>
</dbReference>
<dbReference type="Pfam" id="PF00929">
    <property type="entry name" value="RNase_T"/>
    <property type="match status" value="1"/>
</dbReference>
<keyword evidence="2" id="KW-0378">Hydrolase</keyword>
<evidence type="ECO:0000256" key="2">
    <source>
        <dbReference type="ARBA" id="ARBA00022801"/>
    </source>
</evidence>
<dbReference type="Gene3D" id="3.30.420.10">
    <property type="entry name" value="Ribonuclease H-like superfamily/Ribonuclease H"/>
    <property type="match status" value="1"/>
</dbReference>
<dbReference type="EMBL" id="AP019536">
    <property type="protein sequence ID" value="BBI98461.1"/>
    <property type="molecule type" value="Genomic_DNA"/>
</dbReference>
<organism evidence="5 6">
    <name type="scientific">Ferrigenium kumadai</name>
    <dbReference type="NCBI Taxonomy" id="1682490"/>
    <lineage>
        <taxon>Bacteria</taxon>
        <taxon>Pseudomonadati</taxon>
        <taxon>Pseudomonadota</taxon>
        <taxon>Betaproteobacteria</taxon>
        <taxon>Nitrosomonadales</taxon>
        <taxon>Gallionellaceae</taxon>
        <taxon>Ferrigenium</taxon>
    </lineage>
</organism>
<keyword evidence="6" id="KW-1185">Reference proteome</keyword>
<evidence type="ECO:0000256" key="1">
    <source>
        <dbReference type="ARBA" id="ARBA00022722"/>
    </source>
</evidence>
<dbReference type="InterPro" id="IPR012337">
    <property type="entry name" value="RNaseH-like_sf"/>
</dbReference>
<dbReference type="CDD" id="cd06127">
    <property type="entry name" value="DEDDh"/>
    <property type="match status" value="1"/>
</dbReference>
<keyword evidence="1" id="KW-0540">Nuclease</keyword>
<evidence type="ECO:0000259" key="4">
    <source>
        <dbReference type="SMART" id="SM00479"/>
    </source>
</evidence>
<proteinExistence type="predicted"/>
<gene>
    <name evidence="5" type="primary">dnaQ_1</name>
    <name evidence="5" type="ORF">FGKAn22_01540</name>
</gene>
<sequence length="237" mass="26405">MISRLARWFGRGPQLSPEQQHRLDAWEALPQADLDVPFGETRCVVVDVETTGLNLMQDRLISIGAVAVVNGKIDFGDSFYVVLQQQAASEKKNILLHGISTSVQLEGALPADALLAFLDYLGKSPLVAFHVTFDETMIRRALREYLGLSFRHPWVDLAYVMPGLNPPLAKRYRALDDWIGHFGIRIDVRHNALADALATAQLFQVALAQAGKKDIADYAGLRDLEQAQRWISTVSRL</sequence>
<feature type="domain" description="Exonuclease" evidence="4">
    <location>
        <begin position="42"/>
        <end position="212"/>
    </location>
</feature>
<dbReference type="GO" id="GO:0005829">
    <property type="term" value="C:cytosol"/>
    <property type="evidence" value="ECO:0007669"/>
    <property type="project" value="TreeGrafter"/>
</dbReference>
<evidence type="ECO:0000313" key="5">
    <source>
        <dbReference type="EMBL" id="BBI98461.1"/>
    </source>
</evidence>
<name>A0AAN1SXM2_9PROT</name>
<dbReference type="RefSeq" id="WP_212786102.1">
    <property type="nucleotide sequence ID" value="NZ_AP019536.1"/>
</dbReference>
<keyword evidence="3" id="KW-0269">Exonuclease</keyword>
<dbReference type="AlphaFoldDB" id="A0AAN1SXM2"/>
<evidence type="ECO:0000313" key="6">
    <source>
        <dbReference type="Proteomes" id="UP001319121"/>
    </source>
</evidence>
<protein>
    <submittedName>
        <fullName evidence="5">DNA polymerase III subunit epsilon</fullName>
    </submittedName>
</protein>
<dbReference type="SUPFAM" id="SSF53098">
    <property type="entry name" value="Ribonuclease H-like"/>
    <property type="match status" value="1"/>
</dbReference>
<dbReference type="InterPro" id="IPR013520">
    <property type="entry name" value="Ribonucl_H"/>
</dbReference>
<dbReference type="KEGG" id="fku:FGKAn22_01540"/>
<accession>A0AAN1SXM2</accession>
<evidence type="ECO:0000256" key="3">
    <source>
        <dbReference type="ARBA" id="ARBA00022839"/>
    </source>
</evidence>